<dbReference type="InterPro" id="IPR058702">
    <property type="entry name" value="MafI2-like"/>
</dbReference>
<proteinExistence type="predicted"/>
<comment type="caution">
    <text evidence="1">The sequence shown here is derived from an EMBL/GenBank/DDBJ whole genome shotgun (WGS) entry which is preliminary data.</text>
</comment>
<dbReference type="AlphaFoldDB" id="A0A2A4X7X2"/>
<dbReference type="Pfam" id="PF26541">
    <property type="entry name" value="MafI2"/>
    <property type="match status" value="1"/>
</dbReference>
<name>A0A2A4X7X2_UNCAE</name>
<evidence type="ECO:0000313" key="2">
    <source>
        <dbReference type="Proteomes" id="UP000218775"/>
    </source>
</evidence>
<dbReference type="EMBL" id="NVUK01000006">
    <property type="protein sequence ID" value="PCI78411.1"/>
    <property type="molecule type" value="Genomic_DNA"/>
</dbReference>
<protein>
    <submittedName>
        <fullName evidence="1">Uncharacterized protein</fullName>
    </submittedName>
</protein>
<evidence type="ECO:0000313" key="1">
    <source>
        <dbReference type="EMBL" id="PCI78411.1"/>
    </source>
</evidence>
<sequence>MVANSIDLRLAAQVALLWNVTPAIRSVNIWSKNNTVYVNIFYDGEKSTVDDKAMDSIFERIMDECLERETQDDELHFDLNKIRLDAPGRLPYRGDIIYHRLEE</sequence>
<dbReference type="Proteomes" id="UP000218775">
    <property type="component" value="Unassembled WGS sequence"/>
</dbReference>
<accession>A0A2A4X7X2</accession>
<reference evidence="2" key="1">
    <citation type="submission" date="2017-08" db="EMBL/GenBank/DDBJ databases">
        <title>A dynamic microbial community with high functional redundancy inhabits the cold, oxic subseafloor aquifer.</title>
        <authorList>
            <person name="Tully B.J."/>
            <person name="Wheat C.G."/>
            <person name="Glazer B.T."/>
            <person name="Huber J.A."/>
        </authorList>
    </citation>
    <scope>NUCLEOTIDE SEQUENCE [LARGE SCALE GENOMIC DNA]</scope>
</reference>
<gene>
    <name evidence="1" type="ORF">COB21_00845</name>
</gene>
<organism evidence="1 2">
    <name type="scientific">Aerophobetes bacterium</name>
    <dbReference type="NCBI Taxonomy" id="2030807"/>
    <lineage>
        <taxon>Bacteria</taxon>
        <taxon>Candidatus Aerophobota</taxon>
    </lineage>
</organism>